<name>T1GQX9_MEGSC</name>
<keyword evidence="2" id="KW-1185">Reference proteome</keyword>
<dbReference type="Proteomes" id="UP000015102">
    <property type="component" value="Unassembled WGS sequence"/>
</dbReference>
<dbReference type="EMBL" id="CAQQ02195181">
    <property type="status" value="NOT_ANNOTATED_CDS"/>
    <property type="molecule type" value="Genomic_DNA"/>
</dbReference>
<organism evidence="1 2">
    <name type="scientific">Megaselia scalaris</name>
    <name type="common">Humpbacked fly</name>
    <name type="synonym">Phora scalaris</name>
    <dbReference type="NCBI Taxonomy" id="36166"/>
    <lineage>
        <taxon>Eukaryota</taxon>
        <taxon>Metazoa</taxon>
        <taxon>Ecdysozoa</taxon>
        <taxon>Arthropoda</taxon>
        <taxon>Hexapoda</taxon>
        <taxon>Insecta</taxon>
        <taxon>Pterygota</taxon>
        <taxon>Neoptera</taxon>
        <taxon>Endopterygota</taxon>
        <taxon>Diptera</taxon>
        <taxon>Brachycera</taxon>
        <taxon>Muscomorpha</taxon>
        <taxon>Platypezoidea</taxon>
        <taxon>Phoridae</taxon>
        <taxon>Megaseliini</taxon>
        <taxon>Megaselia</taxon>
    </lineage>
</organism>
<protein>
    <submittedName>
        <fullName evidence="1">Uncharacterized protein</fullName>
    </submittedName>
</protein>
<reference evidence="1" key="2">
    <citation type="submission" date="2015-06" db="UniProtKB">
        <authorList>
            <consortium name="EnsemblMetazoa"/>
        </authorList>
    </citation>
    <scope>IDENTIFICATION</scope>
</reference>
<accession>T1GQX9</accession>
<dbReference type="AlphaFoldDB" id="T1GQX9"/>
<dbReference type="EnsemblMetazoa" id="MESCA006045-RA">
    <property type="protein sequence ID" value="MESCA006045-PA"/>
    <property type="gene ID" value="MESCA006045"/>
</dbReference>
<dbReference type="HOGENOM" id="CLU_2729576_0_0_1"/>
<evidence type="ECO:0000313" key="1">
    <source>
        <dbReference type="EnsemblMetazoa" id="MESCA006045-PA"/>
    </source>
</evidence>
<sequence>KKCDFFSDRQLPEQGLPLWQQFDAQHSRSTFDDMTDKVSGTKIDGWFSIGSSSNSDKGGIEGIAGNAAERIL</sequence>
<evidence type="ECO:0000313" key="2">
    <source>
        <dbReference type="Proteomes" id="UP000015102"/>
    </source>
</evidence>
<reference evidence="2" key="1">
    <citation type="submission" date="2013-02" db="EMBL/GenBank/DDBJ databases">
        <authorList>
            <person name="Hughes D."/>
        </authorList>
    </citation>
    <scope>NUCLEOTIDE SEQUENCE</scope>
    <source>
        <strain>Durham</strain>
        <strain evidence="2">NC isolate 2 -- Noor lab</strain>
    </source>
</reference>
<proteinExistence type="predicted"/>